<sequence length="70" mass="8101">MKKISIGNFQWQCSTVSISTNELLQALHLDLELFGNQERSSGNLQQDLSHKLRNMLKIHENIFHSVYSQT</sequence>
<organism evidence="1 2">
    <name type="scientific">Frankliniella fusca</name>
    <dbReference type="NCBI Taxonomy" id="407009"/>
    <lineage>
        <taxon>Eukaryota</taxon>
        <taxon>Metazoa</taxon>
        <taxon>Ecdysozoa</taxon>
        <taxon>Arthropoda</taxon>
        <taxon>Hexapoda</taxon>
        <taxon>Insecta</taxon>
        <taxon>Pterygota</taxon>
        <taxon>Neoptera</taxon>
        <taxon>Paraneoptera</taxon>
        <taxon>Thysanoptera</taxon>
        <taxon>Terebrantia</taxon>
        <taxon>Thripoidea</taxon>
        <taxon>Thripidae</taxon>
        <taxon>Frankliniella</taxon>
    </lineage>
</organism>
<reference evidence="1" key="2">
    <citation type="journal article" date="2023" name="BMC Genomics">
        <title>Pest status, molecular evolution, and epigenetic factors derived from the genome assembly of Frankliniella fusca, a thysanopteran phytovirus vector.</title>
        <authorList>
            <person name="Catto M.A."/>
            <person name="Labadie P.E."/>
            <person name="Jacobson A.L."/>
            <person name="Kennedy G.G."/>
            <person name="Srinivasan R."/>
            <person name="Hunt B.G."/>
        </authorList>
    </citation>
    <scope>NUCLEOTIDE SEQUENCE</scope>
    <source>
        <strain evidence="1">PL_HMW_Pooled</strain>
    </source>
</reference>
<gene>
    <name evidence="1" type="ORF">KUF71_017366</name>
</gene>
<keyword evidence="2" id="KW-1185">Reference proteome</keyword>
<reference evidence="1" key="1">
    <citation type="submission" date="2021-07" db="EMBL/GenBank/DDBJ databases">
        <authorList>
            <person name="Catto M.A."/>
            <person name="Jacobson A."/>
            <person name="Kennedy G."/>
            <person name="Labadie P."/>
            <person name="Hunt B.G."/>
            <person name="Srinivasan R."/>
        </authorList>
    </citation>
    <scope>NUCLEOTIDE SEQUENCE</scope>
    <source>
        <strain evidence="1">PL_HMW_Pooled</strain>
        <tissue evidence="1">Head</tissue>
    </source>
</reference>
<evidence type="ECO:0000313" key="1">
    <source>
        <dbReference type="EMBL" id="KAK3933105.1"/>
    </source>
</evidence>
<name>A0AAE1IV20_9NEOP</name>
<dbReference type="EMBL" id="JAHWGI010001443">
    <property type="protein sequence ID" value="KAK3933105.1"/>
    <property type="molecule type" value="Genomic_DNA"/>
</dbReference>
<feature type="non-terminal residue" evidence="1">
    <location>
        <position position="70"/>
    </location>
</feature>
<evidence type="ECO:0000313" key="2">
    <source>
        <dbReference type="Proteomes" id="UP001219518"/>
    </source>
</evidence>
<accession>A0AAE1IV20</accession>
<dbReference type="AlphaFoldDB" id="A0AAE1IV20"/>
<dbReference type="Proteomes" id="UP001219518">
    <property type="component" value="Unassembled WGS sequence"/>
</dbReference>
<comment type="caution">
    <text evidence="1">The sequence shown here is derived from an EMBL/GenBank/DDBJ whole genome shotgun (WGS) entry which is preliminary data.</text>
</comment>
<protein>
    <submittedName>
        <fullName evidence="1">(-)-germacrene D synthase</fullName>
    </submittedName>
</protein>
<proteinExistence type="predicted"/>